<gene>
    <name evidence="4" type="primary">LOC107411247</name>
</gene>
<dbReference type="PROSITE" id="PS51485">
    <property type="entry name" value="PHYTOCYANIN"/>
    <property type="match status" value="1"/>
</dbReference>
<dbReference type="InParanoid" id="A0A6P3Z8Q8"/>
<feature type="chain" id="PRO_5027931129" evidence="1">
    <location>
        <begin position="25"/>
        <end position="175"/>
    </location>
</feature>
<name>A0A6P3Z8Q8_ZIZJJ</name>
<feature type="signal peptide" evidence="1">
    <location>
        <begin position="1"/>
        <end position="24"/>
    </location>
</feature>
<evidence type="ECO:0000256" key="1">
    <source>
        <dbReference type="SAM" id="SignalP"/>
    </source>
</evidence>
<evidence type="ECO:0000313" key="3">
    <source>
        <dbReference type="Proteomes" id="UP001652623"/>
    </source>
</evidence>
<dbReference type="InterPro" id="IPR003245">
    <property type="entry name" value="Phytocyanin_dom"/>
</dbReference>
<dbReference type="InterPro" id="IPR008972">
    <property type="entry name" value="Cupredoxin"/>
</dbReference>
<dbReference type="PANTHER" id="PTHR34052">
    <property type="entry name" value="GLYCINE-RICH PROTEIN-LIKE"/>
    <property type="match status" value="1"/>
</dbReference>
<feature type="domain" description="Phytocyanin" evidence="2">
    <location>
        <begin position="55"/>
        <end position="170"/>
    </location>
</feature>
<protein>
    <submittedName>
        <fullName evidence="4">Uncharacterized protein LOC107411247</fullName>
    </submittedName>
</protein>
<dbReference type="Proteomes" id="UP001652623">
    <property type="component" value="Chromosome 9"/>
</dbReference>
<keyword evidence="3" id="KW-1185">Reference proteome</keyword>
<dbReference type="Pfam" id="PF02298">
    <property type="entry name" value="Cu_bind_like"/>
    <property type="match status" value="1"/>
</dbReference>
<dbReference type="KEGG" id="zju:107411247"/>
<dbReference type="SUPFAM" id="SSF49503">
    <property type="entry name" value="Cupredoxins"/>
    <property type="match status" value="1"/>
</dbReference>
<evidence type="ECO:0000259" key="2">
    <source>
        <dbReference type="PROSITE" id="PS51485"/>
    </source>
</evidence>
<reference evidence="4" key="1">
    <citation type="submission" date="2025-08" db="UniProtKB">
        <authorList>
            <consortium name="RefSeq"/>
        </authorList>
    </citation>
    <scope>IDENTIFICATION</scope>
    <source>
        <tissue evidence="4">Seedling</tissue>
    </source>
</reference>
<evidence type="ECO:0000313" key="4">
    <source>
        <dbReference type="RefSeq" id="XP_015874276.3"/>
    </source>
</evidence>
<organism evidence="3 4">
    <name type="scientific">Ziziphus jujuba</name>
    <name type="common">Chinese jujube</name>
    <name type="synonym">Ziziphus sativa</name>
    <dbReference type="NCBI Taxonomy" id="326968"/>
    <lineage>
        <taxon>Eukaryota</taxon>
        <taxon>Viridiplantae</taxon>
        <taxon>Streptophyta</taxon>
        <taxon>Embryophyta</taxon>
        <taxon>Tracheophyta</taxon>
        <taxon>Spermatophyta</taxon>
        <taxon>Magnoliopsida</taxon>
        <taxon>eudicotyledons</taxon>
        <taxon>Gunneridae</taxon>
        <taxon>Pentapetalae</taxon>
        <taxon>rosids</taxon>
        <taxon>fabids</taxon>
        <taxon>Rosales</taxon>
        <taxon>Rhamnaceae</taxon>
        <taxon>Paliureae</taxon>
        <taxon>Ziziphus</taxon>
    </lineage>
</organism>
<dbReference type="Gene3D" id="2.60.40.420">
    <property type="entry name" value="Cupredoxins - blue copper proteins"/>
    <property type="match status" value="1"/>
</dbReference>
<proteinExistence type="predicted"/>
<dbReference type="GO" id="GO:0009055">
    <property type="term" value="F:electron transfer activity"/>
    <property type="evidence" value="ECO:0007669"/>
    <property type="project" value="InterPro"/>
</dbReference>
<accession>A0A6P3Z8Q8</accession>
<dbReference type="PANTHER" id="PTHR34052:SF1">
    <property type="entry name" value="OS06G0216700 PROTEIN"/>
    <property type="match status" value="1"/>
</dbReference>
<dbReference type="RefSeq" id="XP_015874276.3">
    <property type="nucleotide sequence ID" value="XM_016018790.4"/>
</dbReference>
<keyword evidence="1" id="KW-0732">Signal</keyword>
<dbReference type="GeneID" id="107411247"/>
<sequence>MGSTSAQSLTLALLIASMLGGSMAYKGWGWGQGYNYSHWGHGHVYHHPNSTQGPNRINVGGSENWHFGFNYTKWAINHGPFYLNDILVFKYDPPSSNNTHPHSIYMLPDLASFVNCNFSQARMLASTTQGADEGFEFKLKSWQPYYFACGESNGYHCSNGGMKFLVVPVLRGWNF</sequence>
<dbReference type="AlphaFoldDB" id="A0A6P3Z8Q8"/>